<dbReference type="SUPFAM" id="SSF53474">
    <property type="entry name" value="alpha/beta-Hydrolases"/>
    <property type="match status" value="1"/>
</dbReference>
<dbReference type="PANTHER" id="PTHR11610:SF173">
    <property type="entry name" value="LIPASE DOMAIN-CONTAINING PROTEIN-RELATED"/>
    <property type="match status" value="1"/>
</dbReference>
<feature type="domain" description="Lipase" evidence="6">
    <location>
        <begin position="48"/>
        <end position="137"/>
    </location>
</feature>
<evidence type="ECO:0000313" key="7">
    <source>
        <dbReference type="EMBL" id="ODM89793.1"/>
    </source>
</evidence>
<evidence type="ECO:0000256" key="4">
    <source>
        <dbReference type="RuleBase" id="RU004262"/>
    </source>
</evidence>
<evidence type="ECO:0000313" key="8">
    <source>
        <dbReference type="Proteomes" id="UP000094527"/>
    </source>
</evidence>
<name>A0A1D2M9Z2_ORCCI</name>
<evidence type="ECO:0000256" key="2">
    <source>
        <dbReference type="ARBA" id="ARBA00010701"/>
    </source>
</evidence>
<comment type="subcellular location">
    <subcellularLocation>
        <location evidence="1">Secreted</location>
    </subcellularLocation>
</comment>
<keyword evidence="5" id="KW-0732">Signal</keyword>
<reference evidence="7 8" key="1">
    <citation type="journal article" date="2016" name="Genome Biol. Evol.">
        <title>Gene Family Evolution Reflects Adaptation to Soil Environmental Stressors in the Genome of the Collembolan Orchesella cincta.</title>
        <authorList>
            <person name="Faddeeva-Vakhrusheva A."/>
            <person name="Derks M.F."/>
            <person name="Anvar S.Y."/>
            <person name="Agamennone V."/>
            <person name="Suring W."/>
            <person name="Smit S."/>
            <person name="van Straalen N.M."/>
            <person name="Roelofs D."/>
        </authorList>
    </citation>
    <scope>NUCLEOTIDE SEQUENCE [LARGE SCALE GENOMIC DNA]</scope>
    <source>
        <tissue evidence="7">Mixed pool</tissue>
    </source>
</reference>
<evidence type="ECO:0000259" key="6">
    <source>
        <dbReference type="Pfam" id="PF00151"/>
    </source>
</evidence>
<comment type="caution">
    <text evidence="7">The sequence shown here is derived from an EMBL/GenBank/DDBJ whole genome shotgun (WGS) entry which is preliminary data.</text>
</comment>
<dbReference type="OrthoDB" id="199913at2759"/>
<comment type="similarity">
    <text evidence="2 4">Belongs to the AB hydrolase superfamily. Lipase family.</text>
</comment>
<feature type="signal peptide" evidence="5">
    <location>
        <begin position="1"/>
        <end position="18"/>
    </location>
</feature>
<dbReference type="GO" id="GO:0017171">
    <property type="term" value="F:serine hydrolase activity"/>
    <property type="evidence" value="ECO:0007669"/>
    <property type="project" value="TreeGrafter"/>
</dbReference>
<dbReference type="InterPro" id="IPR000734">
    <property type="entry name" value="TAG_lipase"/>
</dbReference>
<dbReference type="InterPro" id="IPR029058">
    <property type="entry name" value="AB_hydrolase_fold"/>
</dbReference>
<gene>
    <name evidence="7" type="ORF">Ocin01_16890</name>
</gene>
<evidence type="ECO:0000256" key="1">
    <source>
        <dbReference type="ARBA" id="ARBA00004613"/>
    </source>
</evidence>
<dbReference type="GO" id="GO:0016298">
    <property type="term" value="F:lipase activity"/>
    <property type="evidence" value="ECO:0007669"/>
    <property type="project" value="InterPro"/>
</dbReference>
<sequence length="333" mass="37126">MQGKFLLLLFLISTPTTADIDINVSFPEPETNEEEFGMPKIYHQINDYVSQLNISRNPDDVRFFLYNKLDPNISHELFLNDQQSFQNSPFDPNQKTVLLIHGFWTNGSSPMPTNLRKAFMESGSRSNIIIVNWGLLSTPVPRVLQHKPFSYPIVVPRKNPHHRTLTGCSYCGSVGRTLSAFPENGGRKVARITGLDPARRYFTDSAAQKLTSDAANFVDIYYTAAGSMGIPTLTDGHVNFIPNGGHHQPGCLDPTNPFFGGEAEFGGCSHDVVHRIYAASITRNITACECEPELAKIMKCPVNCTDSILAGERCPTSARGLYYFETDKNYYTE</sequence>
<evidence type="ECO:0000256" key="3">
    <source>
        <dbReference type="ARBA" id="ARBA00022525"/>
    </source>
</evidence>
<proteinExistence type="inferred from homology"/>
<dbReference type="STRING" id="48709.A0A1D2M9Z2"/>
<dbReference type="AlphaFoldDB" id="A0A1D2M9Z2"/>
<feature type="chain" id="PRO_5008903687" evidence="5">
    <location>
        <begin position="19"/>
        <end position="333"/>
    </location>
</feature>
<evidence type="ECO:0000256" key="5">
    <source>
        <dbReference type="SAM" id="SignalP"/>
    </source>
</evidence>
<dbReference type="InterPro" id="IPR013818">
    <property type="entry name" value="Lipase"/>
</dbReference>
<dbReference type="OMA" id="PNISHEL"/>
<dbReference type="GO" id="GO:0005615">
    <property type="term" value="C:extracellular space"/>
    <property type="evidence" value="ECO:0007669"/>
    <property type="project" value="TreeGrafter"/>
</dbReference>
<accession>A0A1D2M9Z2</accession>
<dbReference type="Pfam" id="PF00151">
    <property type="entry name" value="Lipase"/>
    <property type="match status" value="2"/>
</dbReference>
<dbReference type="Gene3D" id="3.40.50.1820">
    <property type="entry name" value="alpha/beta hydrolase"/>
    <property type="match status" value="2"/>
</dbReference>
<feature type="domain" description="Lipase" evidence="6">
    <location>
        <begin position="172"/>
        <end position="282"/>
    </location>
</feature>
<protein>
    <submittedName>
        <fullName evidence="7">Pancreatic lipase-related protein 2</fullName>
    </submittedName>
</protein>
<dbReference type="PANTHER" id="PTHR11610">
    <property type="entry name" value="LIPASE"/>
    <property type="match status" value="1"/>
</dbReference>
<keyword evidence="3" id="KW-0964">Secreted</keyword>
<organism evidence="7 8">
    <name type="scientific">Orchesella cincta</name>
    <name type="common">Springtail</name>
    <name type="synonym">Podura cincta</name>
    <dbReference type="NCBI Taxonomy" id="48709"/>
    <lineage>
        <taxon>Eukaryota</taxon>
        <taxon>Metazoa</taxon>
        <taxon>Ecdysozoa</taxon>
        <taxon>Arthropoda</taxon>
        <taxon>Hexapoda</taxon>
        <taxon>Collembola</taxon>
        <taxon>Entomobryomorpha</taxon>
        <taxon>Entomobryoidea</taxon>
        <taxon>Orchesellidae</taxon>
        <taxon>Orchesellinae</taxon>
        <taxon>Orchesella</taxon>
    </lineage>
</organism>
<dbReference type="Proteomes" id="UP000094527">
    <property type="component" value="Unassembled WGS sequence"/>
</dbReference>
<dbReference type="GO" id="GO:0016042">
    <property type="term" value="P:lipid catabolic process"/>
    <property type="evidence" value="ECO:0007669"/>
    <property type="project" value="TreeGrafter"/>
</dbReference>
<keyword evidence="8" id="KW-1185">Reference proteome</keyword>
<dbReference type="EMBL" id="LJIJ01002358">
    <property type="protein sequence ID" value="ODM89793.1"/>
    <property type="molecule type" value="Genomic_DNA"/>
</dbReference>